<dbReference type="PANTHER" id="PTHR47396">
    <property type="entry name" value="TYPE I RESTRICTION ENZYME ECOKI R PROTEIN"/>
    <property type="match status" value="1"/>
</dbReference>
<dbReference type="InterPro" id="IPR027417">
    <property type="entry name" value="P-loop_NTPase"/>
</dbReference>
<dbReference type="SMART" id="SM00490">
    <property type="entry name" value="HELICc"/>
    <property type="match status" value="1"/>
</dbReference>
<reference evidence="3 4" key="1">
    <citation type="submission" date="2021-02" db="EMBL/GenBank/DDBJ databases">
        <authorList>
            <person name="Han P."/>
        </authorList>
    </citation>
    <scope>NUCLEOTIDE SEQUENCE [LARGE SCALE GENOMIC DNA]</scope>
    <source>
        <strain evidence="3">Candidatus Nitrospira sp. ZN2</strain>
    </source>
</reference>
<dbReference type="EMBL" id="CAJNBJ010000017">
    <property type="protein sequence ID" value="CAE6778618.1"/>
    <property type="molecule type" value="Genomic_DNA"/>
</dbReference>
<feature type="domain" description="Helicase ATP-binding" evidence="1">
    <location>
        <begin position="150"/>
        <end position="323"/>
    </location>
</feature>
<evidence type="ECO:0000259" key="2">
    <source>
        <dbReference type="PROSITE" id="PS51194"/>
    </source>
</evidence>
<dbReference type="Gene3D" id="3.40.50.300">
    <property type="entry name" value="P-loop containing nucleotide triphosphate hydrolases"/>
    <property type="match status" value="2"/>
</dbReference>
<sequence>MQVKLPAVWALDAKVANLGHIRQLLLPAREVQCKAVRYTREKDPGHLLQDEADQTLAYLLSKKPKSAAFNRGEPVLIAQYDSVLVDNLDLTDGFWLHHPHLRDERPLPSQLAAAAQESWRSAFRFVEEDADRGILGLRRPQIGALHAIHAHWAISRETATVVMPTGTGKTETMLSILTSALCHRVLVVVPTDALRTQIAGKFETLGVLKFPTSGVLAPEARCPVVGTLLSRPKTTGEVETFFSQCNVIVTSSALVGGCNAEVQARMAEFCSHLFIDEAHHAEATTWKTFRQHFEDKLIVQFTATPFREDGQKVDGKLVFVYPLRKAQEEGYFRPIRFRQVHEFDAARGDRKIAESALDELDEDVTGKHIVMARVDSVPRAASILSLYRSFSRHETVAIHSSMPVREREEAKRKLFSGAARVVVCVDMLGEGFDLPELKIAAFHDIRKSLAVTLQLAGRFTRSRSDLGDPVFIANTALIDVTDELRTLYAQDPDWNVLLPALSSAAIHQEVASQEFFRGFENFLSEVPLKDLRPAASMVVYKTHCANWRPRSFRKGFRGLTSRDKLYHSLNNQENALVVLAATEQGVRWSDVESIREMGWELLIAVWDRERHLLYLHGSNINGSYKELAKAICGSDVELLIAPDLFRCFHGIKRLVLNNVGLNEHLGRQVRFTARMGSDVEARIGQAARQGATKAVLAGQGFERGQRSSVGAAKRGRVWSNLRLRVDTFSAWAKGIGQKLIDETIDPDAVLSGTLKPVAIGSVPHKVAIAAEWPIELLIRPEHATYFLASGVTEEPLTNVDIEVCPRSDDDPITLRVFSDRWERFLRLELLGTNNSIDFKFTQVGRHQLDIRRGETVEPLAEFFNEFPPVVWFADGSSLEGCEYVELPSTTLSPYSTGRLTAIDWTGVNIKKESQGEARENETVQYRLIEQLQNDSTYEVIFDDDGAGEAADVVAVRLQAEGDRSTIEVEFYHCKYALGEPGGRVDDLYVVCGQAQRSICWLTNHERRIELFTHLLKRDAMRTSKGRSSRFERGNVDSLIRIRDISRRSEVKLRVAVVQPGLSIAAATRSQLTLLAVTERYLSDTYEVPLQVLCSA</sequence>
<dbReference type="InterPro" id="IPR001650">
    <property type="entry name" value="Helicase_C-like"/>
</dbReference>
<dbReference type="SMART" id="SM00487">
    <property type="entry name" value="DEXDc"/>
    <property type="match status" value="1"/>
</dbReference>
<comment type="caution">
    <text evidence="3">The sequence shown here is derived from an EMBL/GenBank/DDBJ whole genome shotgun (WGS) entry which is preliminary data.</text>
</comment>
<evidence type="ECO:0000313" key="3">
    <source>
        <dbReference type="EMBL" id="CAE6778618.1"/>
    </source>
</evidence>
<proteinExistence type="predicted"/>
<evidence type="ECO:0000259" key="1">
    <source>
        <dbReference type="PROSITE" id="PS51192"/>
    </source>
</evidence>
<keyword evidence="4" id="KW-1185">Reference proteome</keyword>
<organism evidence="3 4">
    <name type="scientific">Nitrospira defluvii</name>
    <dbReference type="NCBI Taxonomy" id="330214"/>
    <lineage>
        <taxon>Bacteria</taxon>
        <taxon>Pseudomonadati</taxon>
        <taxon>Nitrospirota</taxon>
        <taxon>Nitrospiria</taxon>
        <taxon>Nitrospirales</taxon>
        <taxon>Nitrospiraceae</taxon>
        <taxon>Nitrospira</taxon>
    </lineage>
</organism>
<dbReference type="Pfam" id="PF04851">
    <property type="entry name" value="ResIII"/>
    <property type="match status" value="1"/>
</dbReference>
<gene>
    <name evidence="3" type="ORF">NSPZN2_40643</name>
</gene>
<dbReference type="PANTHER" id="PTHR47396:SF1">
    <property type="entry name" value="ATP-DEPENDENT HELICASE IRC3-RELATED"/>
    <property type="match status" value="1"/>
</dbReference>
<feature type="domain" description="Helicase C-terminal" evidence="2">
    <location>
        <begin position="356"/>
        <end position="514"/>
    </location>
</feature>
<dbReference type="Proteomes" id="UP000675880">
    <property type="component" value="Unassembled WGS sequence"/>
</dbReference>
<dbReference type="SUPFAM" id="SSF52540">
    <property type="entry name" value="P-loop containing nucleoside triphosphate hydrolases"/>
    <property type="match status" value="1"/>
</dbReference>
<evidence type="ECO:0000313" key="4">
    <source>
        <dbReference type="Proteomes" id="UP000675880"/>
    </source>
</evidence>
<dbReference type="InterPro" id="IPR050742">
    <property type="entry name" value="Helicase_Restrict-Modif_Enz"/>
</dbReference>
<accession>A0ABM8RYD8</accession>
<dbReference type="PROSITE" id="PS51192">
    <property type="entry name" value="HELICASE_ATP_BIND_1"/>
    <property type="match status" value="1"/>
</dbReference>
<name>A0ABM8RYD8_9BACT</name>
<dbReference type="Pfam" id="PF00271">
    <property type="entry name" value="Helicase_C"/>
    <property type="match status" value="1"/>
</dbReference>
<dbReference type="CDD" id="cd17926">
    <property type="entry name" value="DEXHc_RE"/>
    <property type="match status" value="1"/>
</dbReference>
<dbReference type="InterPro" id="IPR014001">
    <property type="entry name" value="Helicase_ATP-bd"/>
</dbReference>
<protein>
    <submittedName>
        <fullName evidence="3">Type III restriction protein res subunit</fullName>
    </submittedName>
</protein>
<dbReference type="PROSITE" id="PS51194">
    <property type="entry name" value="HELICASE_CTER"/>
    <property type="match status" value="1"/>
</dbReference>
<dbReference type="InterPro" id="IPR006935">
    <property type="entry name" value="Helicase/UvrB_N"/>
</dbReference>
<dbReference type="RefSeq" id="WP_213043438.1">
    <property type="nucleotide sequence ID" value="NZ_CAJNBJ010000017.1"/>
</dbReference>